<dbReference type="OrthoDB" id="78344at2759"/>
<name>T2MDY4_HYDVU</name>
<feature type="transmembrane region" description="Helical" evidence="8">
    <location>
        <begin position="273"/>
        <end position="292"/>
    </location>
</feature>
<sequence length="349" mass="39974">FRGIPRKQFKNDMVIQKEVILDIPTLNRENKYKTAYFSNFKMNENQKLIFCCFGVFFCYFYYGVLQERITRVPYGDAGEKFSFQLTLVFFQCIVNSAFAYAVLKTTYKKESQRDDTPILLYILCSISYMGAMLSSNMSLKYVNYPTQVLGKSCKPIPVMLLGVLLARKKYSLMKYACVIFIVLGVALFMYKDKKSSSTQESVTGYGEILLIVSLALDGMTGVFQERMRRDYKSQPHTMMYGVNKWSTVILAIGMIWSGEFFGFLAFVGRYPEVLWNMMLFSIASALGQNFIFTTVSHYGPLTCSVITTTRKFFTILFSILFFGNPITSRQIVAVFLVFTGLTLDTIYGK</sequence>
<protein>
    <submittedName>
        <fullName evidence="9">Solute carrier family 35 member B1</fullName>
    </submittedName>
</protein>
<evidence type="ECO:0000256" key="2">
    <source>
        <dbReference type="ARBA" id="ARBA00010694"/>
    </source>
</evidence>
<organism evidence="9">
    <name type="scientific">Hydra vulgaris</name>
    <name type="common">Hydra</name>
    <name type="synonym">Hydra attenuata</name>
    <dbReference type="NCBI Taxonomy" id="6087"/>
    <lineage>
        <taxon>Eukaryota</taxon>
        <taxon>Metazoa</taxon>
        <taxon>Cnidaria</taxon>
        <taxon>Hydrozoa</taxon>
        <taxon>Hydroidolina</taxon>
        <taxon>Anthoathecata</taxon>
        <taxon>Aplanulata</taxon>
        <taxon>Hydridae</taxon>
        <taxon>Hydra</taxon>
    </lineage>
</organism>
<feature type="transmembrane region" description="Helical" evidence="8">
    <location>
        <begin position="202"/>
        <end position="224"/>
    </location>
</feature>
<dbReference type="GO" id="GO:0005460">
    <property type="term" value="F:UDP-glucose transmembrane transporter activity"/>
    <property type="evidence" value="ECO:0007669"/>
    <property type="project" value="TreeGrafter"/>
</dbReference>
<dbReference type="Pfam" id="PF08449">
    <property type="entry name" value="UAA"/>
    <property type="match status" value="1"/>
</dbReference>
<evidence type="ECO:0000313" key="9">
    <source>
        <dbReference type="EMBL" id="CDG70478.1"/>
    </source>
</evidence>
<evidence type="ECO:0000256" key="4">
    <source>
        <dbReference type="ARBA" id="ARBA00022692"/>
    </source>
</evidence>
<evidence type="ECO:0000256" key="3">
    <source>
        <dbReference type="ARBA" id="ARBA00022448"/>
    </source>
</evidence>
<dbReference type="InterPro" id="IPR013657">
    <property type="entry name" value="SCL35B1-4/HUT1"/>
</dbReference>
<dbReference type="EMBL" id="HAAD01004246">
    <property type="protein sequence ID" value="CDG70478.1"/>
    <property type="molecule type" value="mRNA"/>
</dbReference>
<comment type="subcellular location">
    <subcellularLocation>
        <location evidence="1">Endoplasmic reticulum membrane</location>
        <topology evidence="1">Multi-pass membrane protein</topology>
    </subcellularLocation>
</comment>
<feature type="transmembrane region" description="Helical" evidence="8">
    <location>
        <begin position="148"/>
        <end position="165"/>
    </location>
</feature>
<keyword evidence="7 8" id="KW-0472">Membrane</keyword>
<evidence type="ECO:0000256" key="7">
    <source>
        <dbReference type="ARBA" id="ARBA00023136"/>
    </source>
</evidence>
<dbReference type="SUPFAM" id="SSF103481">
    <property type="entry name" value="Multidrug resistance efflux transporter EmrE"/>
    <property type="match status" value="2"/>
</dbReference>
<gene>
    <name evidence="9" type="primary">SLC35B1</name>
</gene>
<dbReference type="GO" id="GO:0005459">
    <property type="term" value="F:UDP-galactose transmembrane transporter activity"/>
    <property type="evidence" value="ECO:0007669"/>
    <property type="project" value="TreeGrafter"/>
</dbReference>
<dbReference type="PANTHER" id="PTHR10778:SF10">
    <property type="entry name" value="SOLUTE CARRIER FAMILY 35 MEMBER B1"/>
    <property type="match status" value="1"/>
</dbReference>
<proteinExistence type="evidence at transcript level"/>
<feature type="non-terminal residue" evidence="9">
    <location>
        <position position="1"/>
    </location>
</feature>
<keyword evidence="5" id="KW-0256">Endoplasmic reticulum</keyword>
<comment type="similarity">
    <text evidence="2">Belongs to the nucleotide-sugar transporter family. SLC35B subfamily.</text>
</comment>
<evidence type="ECO:0000256" key="8">
    <source>
        <dbReference type="SAM" id="Phobius"/>
    </source>
</evidence>
<dbReference type="InterPro" id="IPR037185">
    <property type="entry name" value="EmrE-like"/>
</dbReference>
<dbReference type="PANTHER" id="PTHR10778">
    <property type="entry name" value="SOLUTE CARRIER FAMILY 35 MEMBER B"/>
    <property type="match status" value="1"/>
</dbReference>
<keyword evidence="6 8" id="KW-1133">Transmembrane helix</keyword>
<feature type="transmembrane region" description="Helical" evidence="8">
    <location>
        <begin position="245"/>
        <end position="267"/>
    </location>
</feature>
<evidence type="ECO:0000256" key="5">
    <source>
        <dbReference type="ARBA" id="ARBA00022824"/>
    </source>
</evidence>
<feature type="transmembrane region" description="Helical" evidence="8">
    <location>
        <begin position="118"/>
        <end position="136"/>
    </location>
</feature>
<evidence type="ECO:0000256" key="1">
    <source>
        <dbReference type="ARBA" id="ARBA00004477"/>
    </source>
</evidence>
<feature type="transmembrane region" description="Helical" evidence="8">
    <location>
        <begin position="48"/>
        <end position="65"/>
    </location>
</feature>
<feature type="transmembrane region" description="Helical" evidence="8">
    <location>
        <begin position="172"/>
        <end position="190"/>
    </location>
</feature>
<dbReference type="AlphaFoldDB" id="T2MDY4"/>
<accession>T2MDY4</accession>
<reference evidence="9" key="1">
    <citation type="journal article" date="2013" name="Genome Biol. Evol.">
        <title>Punctuated emergences of genetic and phenotypic innovations in eumetazoan, bilaterian, euteleostome, and hominidae ancestors.</title>
        <authorList>
            <person name="Wenger Y."/>
            <person name="Galliot B."/>
        </authorList>
    </citation>
    <scope>NUCLEOTIDE SEQUENCE</scope>
    <source>
        <tissue evidence="9">Whole animals</tissue>
    </source>
</reference>
<dbReference type="GO" id="GO:0005789">
    <property type="term" value="C:endoplasmic reticulum membrane"/>
    <property type="evidence" value="ECO:0007669"/>
    <property type="project" value="UniProtKB-SubCell"/>
</dbReference>
<dbReference type="Gene3D" id="1.10.3730.20">
    <property type="match status" value="1"/>
</dbReference>
<dbReference type="GO" id="GO:0000139">
    <property type="term" value="C:Golgi membrane"/>
    <property type="evidence" value="ECO:0007669"/>
    <property type="project" value="TreeGrafter"/>
</dbReference>
<keyword evidence="3" id="KW-0813">Transport</keyword>
<feature type="transmembrane region" description="Helical" evidence="8">
    <location>
        <begin position="85"/>
        <end position="106"/>
    </location>
</feature>
<keyword evidence="4 8" id="KW-0812">Transmembrane</keyword>
<evidence type="ECO:0000256" key="6">
    <source>
        <dbReference type="ARBA" id="ARBA00022989"/>
    </source>
</evidence>